<feature type="domain" description="Thioredoxin" evidence="15">
    <location>
        <begin position="15"/>
        <end position="163"/>
    </location>
</feature>
<keyword evidence="4 16" id="KW-0575">Peroxidase</keyword>
<dbReference type="AlphaFoldDB" id="A0A5J5FVB5"/>
<dbReference type="NCBIfam" id="NF006960">
    <property type="entry name" value="PRK09437.1"/>
    <property type="match status" value="1"/>
</dbReference>
<dbReference type="Proteomes" id="UP000367750">
    <property type="component" value="Unassembled WGS sequence"/>
</dbReference>
<comment type="caution">
    <text evidence="16">The sequence shown here is derived from an EMBL/GenBank/DDBJ whole genome shotgun (WGS) entry which is preliminary data.</text>
</comment>
<comment type="similarity">
    <text evidence="10">Belongs to the peroxiredoxin family. BCP/PrxQ subfamily.</text>
</comment>
<evidence type="ECO:0000259" key="15">
    <source>
        <dbReference type="PROSITE" id="PS51352"/>
    </source>
</evidence>
<feature type="region of interest" description="Disordered" evidence="14">
    <location>
        <begin position="1"/>
        <end position="22"/>
    </location>
</feature>
<evidence type="ECO:0000256" key="6">
    <source>
        <dbReference type="ARBA" id="ARBA00023002"/>
    </source>
</evidence>
<evidence type="ECO:0000256" key="5">
    <source>
        <dbReference type="ARBA" id="ARBA00022862"/>
    </source>
</evidence>
<dbReference type="InterPro" id="IPR024706">
    <property type="entry name" value="Peroxiredoxin_AhpC-typ"/>
</dbReference>
<dbReference type="EMBL" id="VYKK01000030">
    <property type="protein sequence ID" value="KAA8997140.1"/>
    <property type="molecule type" value="Genomic_DNA"/>
</dbReference>
<dbReference type="PANTHER" id="PTHR42801:SF4">
    <property type="entry name" value="AHPC_TSA FAMILY PROTEIN"/>
    <property type="match status" value="1"/>
</dbReference>
<evidence type="ECO:0000256" key="10">
    <source>
        <dbReference type="ARBA" id="ARBA00038489"/>
    </source>
</evidence>
<evidence type="ECO:0000256" key="9">
    <source>
        <dbReference type="ARBA" id="ARBA00032824"/>
    </source>
</evidence>
<dbReference type="SUPFAM" id="SSF52833">
    <property type="entry name" value="Thioredoxin-like"/>
    <property type="match status" value="1"/>
</dbReference>
<keyword evidence="7" id="KW-1015">Disulfide bond</keyword>
<keyword evidence="5" id="KW-0049">Antioxidant</keyword>
<keyword evidence="8" id="KW-0676">Redox-active center</keyword>
<dbReference type="RefSeq" id="WP_150459605.1">
    <property type="nucleotide sequence ID" value="NZ_VYKK01000030.1"/>
</dbReference>
<gene>
    <name evidence="16" type="ORF">F4V43_17750</name>
</gene>
<evidence type="ECO:0000256" key="4">
    <source>
        <dbReference type="ARBA" id="ARBA00022559"/>
    </source>
</evidence>
<name>A0A5J5FVB5_9BACL</name>
<dbReference type="InterPro" id="IPR050924">
    <property type="entry name" value="Peroxiredoxin_BCP/PrxQ"/>
</dbReference>
<sequence length="163" mass="17982">MTQKITDSSPSPESLHIGDPAPDFALPAAGGETVRLSQFRGRKVLLYFYPKDSTPGCTQEACDFRDRYEAIAARNAVVLGISPDSPKSHARFAEKNGLPFPLLSDEDHRVSESYGVWQLKKLYGREFMGIVRSTFLIGEDGTVQKIWRKVKVKGHAEDAAAGL</sequence>
<dbReference type="InterPro" id="IPR036249">
    <property type="entry name" value="Thioredoxin-like_sf"/>
</dbReference>
<comment type="function">
    <text evidence="1">Thiol-specific peroxidase that catalyzes the reduction of hydrogen peroxide and organic hydroperoxides to water and alcohols, respectively. Plays a role in cell protection against oxidative stress by detoxifying peroxides and as sensor of hydrogen peroxide-mediated signaling events.</text>
</comment>
<keyword evidence="17" id="KW-1185">Reference proteome</keyword>
<protein>
    <recommendedName>
        <fullName evidence="3">thioredoxin-dependent peroxiredoxin</fullName>
        <ecNumber evidence="3">1.11.1.24</ecNumber>
    </recommendedName>
    <alternativeName>
        <fullName evidence="11">Bacterioferritin comigratory protein</fullName>
    </alternativeName>
    <alternativeName>
        <fullName evidence="9">Thioredoxin peroxidase</fullName>
    </alternativeName>
</protein>
<dbReference type="GO" id="GO:0034599">
    <property type="term" value="P:cellular response to oxidative stress"/>
    <property type="evidence" value="ECO:0007669"/>
    <property type="project" value="TreeGrafter"/>
</dbReference>
<dbReference type="GO" id="GO:0008379">
    <property type="term" value="F:thioredoxin peroxidase activity"/>
    <property type="evidence" value="ECO:0007669"/>
    <property type="project" value="TreeGrafter"/>
</dbReference>
<evidence type="ECO:0000256" key="12">
    <source>
        <dbReference type="ARBA" id="ARBA00049091"/>
    </source>
</evidence>
<dbReference type="FunFam" id="3.40.30.10:FF:000007">
    <property type="entry name" value="Thioredoxin-dependent thiol peroxidase"/>
    <property type="match status" value="1"/>
</dbReference>
<dbReference type="InterPro" id="IPR013766">
    <property type="entry name" value="Thioredoxin_domain"/>
</dbReference>
<evidence type="ECO:0000256" key="13">
    <source>
        <dbReference type="PIRSR" id="PIRSR000239-1"/>
    </source>
</evidence>
<dbReference type="InterPro" id="IPR000866">
    <property type="entry name" value="AhpC/TSA"/>
</dbReference>
<accession>A0A5J5FVB5</accession>
<reference evidence="16 17" key="1">
    <citation type="submission" date="2019-09" db="EMBL/GenBank/DDBJ databases">
        <title>Bacillus ochoae sp. nov., Paenibacillus whitsoniae sp. nov., Paenibacillus spiritus sp. nov. Isolated from the Mars Exploration Rover during spacecraft assembly.</title>
        <authorList>
            <person name="Seuylemezian A."/>
            <person name="Vaishampayan P."/>
        </authorList>
    </citation>
    <scope>NUCLEOTIDE SEQUENCE [LARGE SCALE GENOMIC DNA]</scope>
    <source>
        <strain evidence="16 17">MER_111</strain>
    </source>
</reference>
<evidence type="ECO:0000256" key="8">
    <source>
        <dbReference type="ARBA" id="ARBA00023284"/>
    </source>
</evidence>
<comment type="catalytic activity">
    <reaction evidence="12">
        <text>a hydroperoxide + [thioredoxin]-dithiol = an alcohol + [thioredoxin]-disulfide + H2O</text>
        <dbReference type="Rhea" id="RHEA:62620"/>
        <dbReference type="Rhea" id="RHEA-COMP:10698"/>
        <dbReference type="Rhea" id="RHEA-COMP:10700"/>
        <dbReference type="ChEBI" id="CHEBI:15377"/>
        <dbReference type="ChEBI" id="CHEBI:29950"/>
        <dbReference type="ChEBI" id="CHEBI:30879"/>
        <dbReference type="ChEBI" id="CHEBI:35924"/>
        <dbReference type="ChEBI" id="CHEBI:50058"/>
        <dbReference type="EC" id="1.11.1.24"/>
    </reaction>
</comment>
<dbReference type="PROSITE" id="PS51352">
    <property type="entry name" value="THIOREDOXIN_2"/>
    <property type="match status" value="1"/>
</dbReference>
<proteinExistence type="inferred from homology"/>
<feature type="compositionally biased region" description="Polar residues" evidence="14">
    <location>
        <begin position="1"/>
        <end position="12"/>
    </location>
</feature>
<dbReference type="GO" id="GO:0005737">
    <property type="term" value="C:cytoplasm"/>
    <property type="evidence" value="ECO:0007669"/>
    <property type="project" value="TreeGrafter"/>
</dbReference>
<evidence type="ECO:0000256" key="1">
    <source>
        <dbReference type="ARBA" id="ARBA00003330"/>
    </source>
</evidence>
<evidence type="ECO:0000256" key="11">
    <source>
        <dbReference type="ARBA" id="ARBA00041373"/>
    </source>
</evidence>
<organism evidence="16 17">
    <name type="scientific">Paenibacillus spiritus</name>
    <dbReference type="NCBI Taxonomy" id="2496557"/>
    <lineage>
        <taxon>Bacteria</taxon>
        <taxon>Bacillati</taxon>
        <taxon>Bacillota</taxon>
        <taxon>Bacilli</taxon>
        <taxon>Bacillales</taxon>
        <taxon>Paenibacillaceae</taxon>
        <taxon>Paenibacillus</taxon>
    </lineage>
</organism>
<evidence type="ECO:0000313" key="17">
    <source>
        <dbReference type="Proteomes" id="UP000367750"/>
    </source>
</evidence>
<feature type="active site" description="Cysteine sulfenic acid (-SOH) intermediate; for peroxidase activity" evidence="13">
    <location>
        <position position="57"/>
    </location>
</feature>
<keyword evidence="6 16" id="KW-0560">Oxidoreductase</keyword>
<dbReference type="CDD" id="cd03017">
    <property type="entry name" value="PRX_BCP"/>
    <property type="match status" value="1"/>
</dbReference>
<dbReference type="Pfam" id="PF00578">
    <property type="entry name" value="AhpC-TSA"/>
    <property type="match status" value="1"/>
</dbReference>
<dbReference type="EC" id="1.11.1.24" evidence="3"/>
<comment type="subunit">
    <text evidence="2">Monomer.</text>
</comment>
<evidence type="ECO:0000256" key="2">
    <source>
        <dbReference type="ARBA" id="ARBA00011245"/>
    </source>
</evidence>
<evidence type="ECO:0000256" key="14">
    <source>
        <dbReference type="SAM" id="MobiDB-lite"/>
    </source>
</evidence>
<evidence type="ECO:0000256" key="3">
    <source>
        <dbReference type="ARBA" id="ARBA00013017"/>
    </source>
</evidence>
<dbReference type="OrthoDB" id="9812811at2"/>
<evidence type="ECO:0000256" key="7">
    <source>
        <dbReference type="ARBA" id="ARBA00023157"/>
    </source>
</evidence>
<dbReference type="Gene3D" id="3.40.30.10">
    <property type="entry name" value="Glutaredoxin"/>
    <property type="match status" value="1"/>
</dbReference>
<dbReference type="PIRSF" id="PIRSF000239">
    <property type="entry name" value="AHPC"/>
    <property type="match status" value="1"/>
</dbReference>
<dbReference type="PANTHER" id="PTHR42801">
    <property type="entry name" value="THIOREDOXIN-DEPENDENT PEROXIDE REDUCTASE"/>
    <property type="match status" value="1"/>
</dbReference>
<evidence type="ECO:0000313" key="16">
    <source>
        <dbReference type="EMBL" id="KAA8997140.1"/>
    </source>
</evidence>
<dbReference type="GO" id="GO:0045454">
    <property type="term" value="P:cell redox homeostasis"/>
    <property type="evidence" value="ECO:0007669"/>
    <property type="project" value="TreeGrafter"/>
</dbReference>